<dbReference type="Gene3D" id="2.90.10.10">
    <property type="entry name" value="Bulb-type lectin domain"/>
    <property type="match status" value="2"/>
</dbReference>
<dbReference type="CDD" id="cd01098">
    <property type="entry name" value="PAN_AP_plant"/>
    <property type="match status" value="1"/>
</dbReference>
<dbReference type="Pfam" id="PF01453">
    <property type="entry name" value="B_lectin"/>
    <property type="match status" value="1"/>
</dbReference>
<dbReference type="KEGG" id="jre:108984774"/>
<feature type="transmembrane region" description="Helical" evidence="2">
    <location>
        <begin position="435"/>
        <end position="456"/>
    </location>
</feature>
<dbReference type="FunCoup" id="A0A2I4DYZ5">
    <property type="interactions" value="369"/>
</dbReference>
<dbReference type="SUPFAM" id="SSF57414">
    <property type="entry name" value="Hairpin loop containing domain-like"/>
    <property type="match status" value="1"/>
</dbReference>
<keyword evidence="2" id="KW-0472">Membrane</keyword>
<dbReference type="RefSeq" id="XP_018812370.1">
    <property type="nucleotide sequence ID" value="XM_018956825.2"/>
</dbReference>
<dbReference type="STRING" id="51240.A0A2I4DYZ5"/>
<evidence type="ECO:0000313" key="4">
    <source>
        <dbReference type="RefSeq" id="XP_018812370.1"/>
    </source>
</evidence>
<dbReference type="PIRSF" id="PIRSF002686">
    <property type="entry name" value="SLG"/>
    <property type="match status" value="1"/>
</dbReference>
<keyword evidence="2" id="KW-1133">Transmembrane helix</keyword>
<dbReference type="InterPro" id="IPR003609">
    <property type="entry name" value="Pan_app"/>
</dbReference>
<dbReference type="Pfam" id="PF00024">
    <property type="entry name" value="PAN_1"/>
    <property type="match status" value="1"/>
</dbReference>
<dbReference type="PANTHER" id="PTHR32444:SF108">
    <property type="entry name" value="OS02G0527900 PROTEIN"/>
    <property type="match status" value="1"/>
</dbReference>
<evidence type="ECO:0000256" key="1">
    <source>
        <dbReference type="SAM" id="MobiDB-lite"/>
    </source>
</evidence>
<keyword evidence="3" id="KW-1185">Reference proteome</keyword>
<feature type="region of interest" description="Disordered" evidence="1">
    <location>
        <begin position="467"/>
        <end position="491"/>
    </location>
</feature>
<dbReference type="PANTHER" id="PTHR32444">
    <property type="entry name" value="BULB-TYPE LECTIN DOMAIN-CONTAINING PROTEIN"/>
    <property type="match status" value="1"/>
</dbReference>
<accession>A0A2I4DYZ5</accession>
<dbReference type="InterPro" id="IPR001480">
    <property type="entry name" value="Bulb-type_lectin_dom"/>
</dbReference>
<dbReference type="SMART" id="SM00108">
    <property type="entry name" value="B_lectin"/>
    <property type="match status" value="1"/>
</dbReference>
<dbReference type="OrthoDB" id="590879at2759"/>
<organism evidence="3 4">
    <name type="scientific">Juglans regia</name>
    <name type="common">English walnut</name>
    <dbReference type="NCBI Taxonomy" id="51240"/>
    <lineage>
        <taxon>Eukaryota</taxon>
        <taxon>Viridiplantae</taxon>
        <taxon>Streptophyta</taxon>
        <taxon>Embryophyta</taxon>
        <taxon>Tracheophyta</taxon>
        <taxon>Spermatophyta</taxon>
        <taxon>Magnoliopsida</taxon>
        <taxon>eudicotyledons</taxon>
        <taxon>Gunneridae</taxon>
        <taxon>Pentapetalae</taxon>
        <taxon>rosids</taxon>
        <taxon>fabids</taxon>
        <taxon>Fagales</taxon>
        <taxon>Juglandaceae</taxon>
        <taxon>Juglans</taxon>
    </lineage>
</organism>
<keyword evidence="2" id="KW-0812">Transmembrane</keyword>
<gene>
    <name evidence="4" type="primary">LOC108984774</name>
</gene>
<dbReference type="InterPro" id="IPR036426">
    <property type="entry name" value="Bulb-type_lectin_dom_sf"/>
</dbReference>
<evidence type="ECO:0000313" key="3">
    <source>
        <dbReference type="Proteomes" id="UP000235220"/>
    </source>
</evidence>
<dbReference type="AlphaFoldDB" id="A0A2I4DYZ5"/>
<dbReference type="Proteomes" id="UP000235220">
    <property type="component" value="Chromosome 3"/>
</dbReference>
<dbReference type="PROSITE" id="PS50948">
    <property type="entry name" value="PAN"/>
    <property type="match status" value="1"/>
</dbReference>
<name>A0A2I4DYZ5_JUGRE</name>
<evidence type="ECO:0000256" key="2">
    <source>
        <dbReference type="SAM" id="Phobius"/>
    </source>
</evidence>
<dbReference type="GeneID" id="108984774"/>
<proteinExistence type="predicted"/>
<feature type="compositionally biased region" description="Polar residues" evidence="1">
    <location>
        <begin position="479"/>
        <end position="491"/>
    </location>
</feature>
<reference evidence="4" key="1">
    <citation type="submission" date="2025-08" db="UniProtKB">
        <authorList>
            <consortium name="RefSeq"/>
        </authorList>
    </citation>
    <scope>IDENTIFICATION</scope>
    <source>
        <tissue evidence="4">Leaves</tissue>
    </source>
</reference>
<dbReference type="InterPro" id="IPR035446">
    <property type="entry name" value="SLSG/EP1"/>
</dbReference>
<dbReference type="SUPFAM" id="SSF51110">
    <property type="entry name" value="alpha-D-mannose-specific plant lectins"/>
    <property type="match status" value="1"/>
</dbReference>
<dbReference type="Gramene" id="Jr03_01160_p1">
    <property type="protein sequence ID" value="cds.Jr03_01160_p1"/>
    <property type="gene ID" value="Jr03_01160"/>
</dbReference>
<sequence length="491" mass="54466">MDGITNSVTRLRATQLLLFTTHILFTSTAWTYIITGAAAQGLRKGFEATPDPKVSSFQPLLSDSTGNFSLAFLRVNENQLALAILHLQSSEPLWLANPTELASWSDTTQLFFNGSLVVSDAHSKVFWSTRTDGDVVMLLNSSNLQVQKLRDPPSVVWQSFDFPTDTLVENQNLTSNMSLNSSNGLYSMRLGYDFWGLHAKFGDNSDQIYWKHTALEAKAKVVEGQGPIYAQVNSDGYLGMYQNGSTPVDIQPFNSFHRPINGGFLRLRLEQDGNLRGYYWDGSSWALNYAAISDTCELPSPCGLYGLCSPKYGCFCLDNRTEYRSGKECLPKETGDFCSEKVIKDDFWVLMRNGVELPFKEQMQYETTSSLEECEGLCENNCSCWGAVYNNGSGFCYMVDYPIQTLVATGDKSKVGYFKVRGGAGKKKRNVAVGVGYAAGGVAAVILIGTIGFLTYRIWKRRTREEEGDVSPGPYKNLGSASFKSIEMSNR</sequence>
<protein>
    <submittedName>
        <fullName evidence="4">PAN domain-containing protein At5g03700-like</fullName>
    </submittedName>
</protein>